<gene>
    <name evidence="2" type="ORF">EJ05DRAFT_212422</name>
</gene>
<name>A0A6A6VT05_9PEZI</name>
<dbReference type="AlphaFoldDB" id="A0A6A6VT05"/>
<evidence type="ECO:0000256" key="1">
    <source>
        <dbReference type="SAM" id="MobiDB-lite"/>
    </source>
</evidence>
<dbReference type="RefSeq" id="XP_033595804.1">
    <property type="nucleotide sequence ID" value="XM_033739829.1"/>
</dbReference>
<dbReference type="GeneID" id="54480883"/>
<feature type="region of interest" description="Disordered" evidence="1">
    <location>
        <begin position="88"/>
        <end position="118"/>
    </location>
</feature>
<evidence type="ECO:0000313" key="3">
    <source>
        <dbReference type="Proteomes" id="UP000799437"/>
    </source>
</evidence>
<accession>A0A6A6VT05</accession>
<evidence type="ECO:0000313" key="2">
    <source>
        <dbReference type="EMBL" id="KAF2753353.1"/>
    </source>
</evidence>
<keyword evidence="3" id="KW-1185">Reference proteome</keyword>
<sequence length="118" mass="13719">MWNRWVLCRVWECMVFEGCVCLLFGLLASLLHCFTACLHCLFVCRSIHPFSSCLTRAAECMITAYTHCPTHSIHTYTRIQHPIHTTHLAHHPSRPTSDEPTRQHGKSEHHSTYTHRHT</sequence>
<proteinExistence type="predicted"/>
<reference evidence="2" key="1">
    <citation type="journal article" date="2020" name="Stud. Mycol.">
        <title>101 Dothideomycetes genomes: a test case for predicting lifestyles and emergence of pathogens.</title>
        <authorList>
            <person name="Haridas S."/>
            <person name="Albert R."/>
            <person name="Binder M."/>
            <person name="Bloem J."/>
            <person name="Labutti K."/>
            <person name="Salamov A."/>
            <person name="Andreopoulos B."/>
            <person name="Baker S."/>
            <person name="Barry K."/>
            <person name="Bills G."/>
            <person name="Bluhm B."/>
            <person name="Cannon C."/>
            <person name="Castanera R."/>
            <person name="Culley D."/>
            <person name="Daum C."/>
            <person name="Ezra D."/>
            <person name="Gonzalez J."/>
            <person name="Henrissat B."/>
            <person name="Kuo A."/>
            <person name="Liang C."/>
            <person name="Lipzen A."/>
            <person name="Lutzoni F."/>
            <person name="Magnuson J."/>
            <person name="Mondo S."/>
            <person name="Nolan M."/>
            <person name="Ohm R."/>
            <person name="Pangilinan J."/>
            <person name="Park H.-J."/>
            <person name="Ramirez L."/>
            <person name="Alfaro M."/>
            <person name="Sun H."/>
            <person name="Tritt A."/>
            <person name="Yoshinaga Y."/>
            <person name="Zwiers L.-H."/>
            <person name="Turgeon B."/>
            <person name="Goodwin S."/>
            <person name="Spatafora J."/>
            <person name="Crous P."/>
            <person name="Grigoriev I."/>
        </authorList>
    </citation>
    <scope>NUCLEOTIDE SEQUENCE</scope>
    <source>
        <strain evidence="2">CBS 121739</strain>
    </source>
</reference>
<protein>
    <submittedName>
        <fullName evidence="2">Uncharacterized protein</fullName>
    </submittedName>
</protein>
<feature type="compositionally biased region" description="Basic and acidic residues" evidence="1">
    <location>
        <begin position="96"/>
        <end position="111"/>
    </location>
</feature>
<dbReference type="EMBL" id="ML996584">
    <property type="protein sequence ID" value="KAF2753353.1"/>
    <property type="molecule type" value="Genomic_DNA"/>
</dbReference>
<organism evidence="2 3">
    <name type="scientific">Pseudovirgaria hyperparasitica</name>
    <dbReference type="NCBI Taxonomy" id="470096"/>
    <lineage>
        <taxon>Eukaryota</taxon>
        <taxon>Fungi</taxon>
        <taxon>Dikarya</taxon>
        <taxon>Ascomycota</taxon>
        <taxon>Pezizomycotina</taxon>
        <taxon>Dothideomycetes</taxon>
        <taxon>Dothideomycetes incertae sedis</taxon>
        <taxon>Acrospermales</taxon>
        <taxon>Acrospermaceae</taxon>
        <taxon>Pseudovirgaria</taxon>
    </lineage>
</organism>
<dbReference type="Proteomes" id="UP000799437">
    <property type="component" value="Unassembled WGS sequence"/>
</dbReference>